<name>X6M0I2_RETFI</name>
<dbReference type="Proteomes" id="UP000023152">
    <property type="component" value="Unassembled WGS sequence"/>
</dbReference>
<sequence length="220" mass="24837">FLAISEFVIHGELQEPVLQHKSKGSLPFAYSCDFDTNGVCNRLGMSKGVDTCQSRALCGHILVLYSSFTADNKPARCVKDPKGFPWFVIHFKNINIIPANYQLKYFIIFDNECLRNWKFKASDNSTDDVNGQYVDLITNNNDQSPSRKGATHTWTIPYNIVMNQTFSKFRLFKFGPSSNSYHYLQCHGLGIYSTIVSGADSPAKTMVLKATNEHSSIRNE</sequence>
<keyword evidence="2" id="KW-1185">Reference proteome</keyword>
<reference evidence="1 2" key="1">
    <citation type="journal article" date="2013" name="Curr. Biol.">
        <title>The Genome of the Foraminiferan Reticulomyxa filosa.</title>
        <authorList>
            <person name="Glockner G."/>
            <person name="Hulsmann N."/>
            <person name="Schleicher M."/>
            <person name="Noegel A.A."/>
            <person name="Eichinger L."/>
            <person name="Gallinger C."/>
            <person name="Pawlowski J."/>
            <person name="Sierra R."/>
            <person name="Euteneuer U."/>
            <person name="Pillet L."/>
            <person name="Moustafa A."/>
            <person name="Platzer M."/>
            <person name="Groth M."/>
            <person name="Szafranski K."/>
            <person name="Schliwa M."/>
        </authorList>
    </citation>
    <scope>NUCLEOTIDE SEQUENCE [LARGE SCALE GENOMIC DNA]</scope>
</reference>
<feature type="non-terminal residue" evidence="1">
    <location>
        <position position="1"/>
    </location>
</feature>
<organism evidence="1 2">
    <name type="scientific">Reticulomyxa filosa</name>
    <dbReference type="NCBI Taxonomy" id="46433"/>
    <lineage>
        <taxon>Eukaryota</taxon>
        <taxon>Sar</taxon>
        <taxon>Rhizaria</taxon>
        <taxon>Retaria</taxon>
        <taxon>Foraminifera</taxon>
        <taxon>Monothalamids</taxon>
        <taxon>Reticulomyxidae</taxon>
        <taxon>Reticulomyxa</taxon>
    </lineage>
</organism>
<evidence type="ECO:0000313" key="2">
    <source>
        <dbReference type="Proteomes" id="UP000023152"/>
    </source>
</evidence>
<evidence type="ECO:0000313" key="1">
    <source>
        <dbReference type="EMBL" id="ETO06480.1"/>
    </source>
</evidence>
<dbReference type="AlphaFoldDB" id="X6M0I2"/>
<proteinExistence type="predicted"/>
<accession>X6M0I2</accession>
<comment type="caution">
    <text evidence="1">The sequence shown here is derived from an EMBL/GenBank/DDBJ whole genome shotgun (WGS) entry which is preliminary data.</text>
</comment>
<dbReference type="EMBL" id="ASPP01027093">
    <property type="protein sequence ID" value="ETO06480.1"/>
    <property type="molecule type" value="Genomic_DNA"/>
</dbReference>
<gene>
    <name evidence="1" type="ORF">RFI_30912</name>
</gene>
<protein>
    <submittedName>
        <fullName evidence="1">Uncharacterized protein</fullName>
    </submittedName>
</protein>